<dbReference type="CDD" id="cd00616">
    <property type="entry name" value="AHBA_syn"/>
    <property type="match status" value="1"/>
</dbReference>
<reference evidence="6 7" key="1">
    <citation type="submission" date="2020-01" db="EMBL/GenBank/DDBJ databases">
        <title>Whole genome sequence of Heliobacterium gestii DSM 11169.</title>
        <authorList>
            <person name="Kyndt J.A."/>
            <person name="Meyer T.E."/>
        </authorList>
    </citation>
    <scope>NUCLEOTIDE SEQUENCE [LARGE SCALE GENOMIC DNA]</scope>
    <source>
        <strain evidence="6 7">DSM 11169</strain>
    </source>
</reference>
<feature type="active site" description="Proton acceptor" evidence="3">
    <location>
        <position position="187"/>
    </location>
</feature>
<feature type="modified residue" description="N6-(pyridoxal phosphate)lysine" evidence="4">
    <location>
        <position position="187"/>
    </location>
</feature>
<protein>
    <submittedName>
        <fullName evidence="6">Aminotransferase class V-fold PLP-dependent enzyme</fullName>
    </submittedName>
</protein>
<evidence type="ECO:0000256" key="3">
    <source>
        <dbReference type="PIRSR" id="PIRSR000390-1"/>
    </source>
</evidence>
<evidence type="ECO:0000256" key="2">
    <source>
        <dbReference type="ARBA" id="ARBA00037999"/>
    </source>
</evidence>
<dbReference type="Gene3D" id="3.90.1150.10">
    <property type="entry name" value="Aspartate Aminotransferase, domain 1"/>
    <property type="match status" value="1"/>
</dbReference>
<dbReference type="Gene3D" id="3.40.640.10">
    <property type="entry name" value="Type I PLP-dependent aspartate aminotransferase-like (Major domain)"/>
    <property type="match status" value="1"/>
</dbReference>
<accession>A0A845LCK8</accession>
<dbReference type="OrthoDB" id="9810913at2"/>
<evidence type="ECO:0000313" key="7">
    <source>
        <dbReference type="Proteomes" id="UP000471031"/>
    </source>
</evidence>
<dbReference type="EMBL" id="WXEX01000006">
    <property type="protein sequence ID" value="MZP43094.1"/>
    <property type="molecule type" value="Genomic_DNA"/>
</dbReference>
<dbReference type="PANTHER" id="PTHR30244:SF36">
    <property type="entry name" value="3-OXO-GLUCOSE-6-PHOSPHATE:GLUTAMATE AMINOTRANSFERASE"/>
    <property type="match status" value="1"/>
</dbReference>
<dbReference type="PIRSF" id="PIRSF000390">
    <property type="entry name" value="PLP_StrS"/>
    <property type="match status" value="1"/>
</dbReference>
<dbReference type="InterPro" id="IPR015421">
    <property type="entry name" value="PyrdxlP-dep_Trfase_major"/>
</dbReference>
<keyword evidence="6" id="KW-0808">Transferase</keyword>
<keyword evidence="6" id="KW-0032">Aminotransferase</keyword>
<dbReference type="SUPFAM" id="SSF53383">
    <property type="entry name" value="PLP-dependent transferases"/>
    <property type="match status" value="1"/>
</dbReference>
<evidence type="ECO:0000256" key="5">
    <source>
        <dbReference type="RuleBase" id="RU004508"/>
    </source>
</evidence>
<dbReference type="RefSeq" id="WP_161261664.1">
    <property type="nucleotide sequence ID" value="NZ_JAFBDC010000005.1"/>
</dbReference>
<dbReference type="FunFam" id="3.40.640.10:FF:000089">
    <property type="entry name" value="Aminotransferase, DegT/DnrJ/EryC1/StrS family"/>
    <property type="match status" value="1"/>
</dbReference>
<dbReference type="InterPro" id="IPR015424">
    <property type="entry name" value="PyrdxlP-dep_Trfase"/>
</dbReference>
<dbReference type="AlphaFoldDB" id="A0A845LCK8"/>
<evidence type="ECO:0000256" key="1">
    <source>
        <dbReference type="ARBA" id="ARBA00022898"/>
    </source>
</evidence>
<sequence>MNSIPFLNLQDAYKELQSALDHAYQCVMSSGWYILGGEVEAFEKEFADYCGAKRCIGVANGLEALFLVLKAWGIGPGHEVIVPSNTYIATWLAVSQTGAIPVPVEPTEGTYNMDPCRIESAITERTKAIIAVHLYGQASDMDAINSMAQRYALKVLEDGAQAHGALYKGRKTGSLGDAAAFSFYPGKNLGAFGDAGAVVTNDETLAQQIRMLSNYGSAVKYHNDVQGYNSRLDELQAALLRVKLPLLDEWNGRRKKLIQRYMDALSMCPCILPETLEQCDPVWHLFVIRTKERDAMAAFLREKGIGTMIHYPVPPHLQPAYRTLGYGQGAFPISEAIHREVLSLPLWPQMKLEDQDRVIAAVREFYYR</sequence>
<keyword evidence="7" id="KW-1185">Reference proteome</keyword>
<name>A0A845LCK8_HELGE</name>
<dbReference type="GO" id="GO:0008483">
    <property type="term" value="F:transaminase activity"/>
    <property type="evidence" value="ECO:0007669"/>
    <property type="project" value="UniProtKB-KW"/>
</dbReference>
<dbReference type="GO" id="GO:0000271">
    <property type="term" value="P:polysaccharide biosynthetic process"/>
    <property type="evidence" value="ECO:0007669"/>
    <property type="project" value="TreeGrafter"/>
</dbReference>
<evidence type="ECO:0000313" key="6">
    <source>
        <dbReference type="EMBL" id="MZP43094.1"/>
    </source>
</evidence>
<organism evidence="6 7">
    <name type="scientific">Heliomicrobium gestii</name>
    <name type="common">Heliobacterium gestii</name>
    <dbReference type="NCBI Taxonomy" id="2699"/>
    <lineage>
        <taxon>Bacteria</taxon>
        <taxon>Bacillati</taxon>
        <taxon>Bacillota</taxon>
        <taxon>Clostridia</taxon>
        <taxon>Eubacteriales</taxon>
        <taxon>Heliobacteriaceae</taxon>
        <taxon>Heliomicrobium</taxon>
    </lineage>
</organism>
<evidence type="ECO:0000256" key="4">
    <source>
        <dbReference type="PIRSR" id="PIRSR000390-2"/>
    </source>
</evidence>
<dbReference type="GO" id="GO:0030170">
    <property type="term" value="F:pyridoxal phosphate binding"/>
    <property type="evidence" value="ECO:0007669"/>
    <property type="project" value="UniProtKB-ARBA"/>
</dbReference>
<comment type="caution">
    <text evidence="6">The sequence shown here is derived from an EMBL/GenBank/DDBJ whole genome shotgun (WGS) entry which is preliminary data.</text>
</comment>
<proteinExistence type="inferred from homology"/>
<keyword evidence="1 4" id="KW-0663">Pyridoxal phosphate</keyword>
<gene>
    <name evidence="6" type="ORF">GTO89_08605</name>
</gene>
<dbReference type="PANTHER" id="PTHR30244">
    <property type="entry name" value="TRANSAMINASE"/>
    <property type="match status" value="1"/>
</dbReference>
<comment type="similarity">
    <text evidence="2 5">Belongs to the DegT/DnrJ/EryC1 family.</text>
</comment>
<dbReference type="InterPro" id="IPR000653">
    <property type="entry name" value="DegT/StrS_aminotransferase"/>
</dbReference>
<dbReference type="InterPro" id="IPR015422">
    <property type="entry name" value="PyrdxlP-dep_Trfase_small"/>
</dbReference>
<dbReference type="Pfam" id="PF01041">
    <property type="entry name" value="DegT_DnrJ_EryC1"/>
    <property type="match status" value="1"/>
</dbReference>
<dbReference type="Proteomes" id="UP000471031">
    <property type="component" value="Unassembled WGS sequence"/>
</dbReference>